<proteinExistence type="predicted"/>
<gene>
    <name evidence="2" type="ORF">ACFPPC_17415</name>
</gene>
<reference evidence="3" key="1">
    <citation type="journal article" date="2019" name="Int. J. Syst. Evol. Microbiol.">
        <title>The Global Catalogue of Microorganisms (GCM) 10K type strain sequencing project: providing services to taxonomists for standard genome sequencing and annotation.</title>
        <authorList>
            <consortium name="The Broad Institute Genomics Platform"/>
            <consortium name="The Broad Institute Genome Sequencing Center for Infectious Disease"/>
            <person name="Wu L."/>
            <person name="Ma J."/>
        </authorList>
    </citation>
    <scope>NUCLEOTIDE SEQUENCE [LARGE SCALE GENOMIC DNA]</scope>
    <source>
        <strain evidence="3">CGMCC 1.16326</strain>
    </source>
</reference>
<comment type="caution">
    <text evidence="2">The sequence shown here is derived from an EMBL/GenBank/DDBJ whole genome shotgun (WGS) entry which is preliminary data.</text>
</comment>
<keyword evidence="1" id="KW-1133">Transmembrane helix</keyword>
<evidence type="ECO:0000313" key="3">
    <source>
        <dbReference type="Proteomes" id="UP001596104"/>
    </source>
</evidence>
<keyword evidence="3" id="KW-1185">Reference proteome</keyword>
<keyword evidence="1" id="KW-0812">Transmembrane</keyword>
<dbReference type="RefSeq" id="WP_291672118.1">
    <property type="nucleotide sequence ID" value="NZ_JBHSLV010000031.1"/>
</dbReference>
<sequence length="191" mass="20516">MPTADETAGLAPVALTLDYTEEELGRFDMVLAQETLAEARPTIWEGWPAFIGLGLAVATGATLLAIAGGIATARSGAGIAALCFGVYWLGITAPGLAMGIADRRRRKAVYDAFRAEWNGTRMLATQGGIWFRRDGLRSFIGRSAIRKASSADGLLLLHLRAGQPTMIPLRLLTPEQRDFLTSLARSDQRNG</sequence>
<name>A0ABW0HCS8_9HYPH</name>
<evidence type="ECO:0000256" key="1">
    <source>
        <dbReference type="SAM" id="Phobius"/>
    </source>
</evidence>
<organism evidence="2 3">
    <name type="scientific">Bosea vestrisii</name>
    <dbReference type="NCBI Taxonomy" id="151416"/>
    <lineage>
        <taxon>Bacteria</taxon>
        <taxon>Pseudomonadati</taxon>
        <taxon>Pseudomonadota</taxon>
        <taxon>Alphaproteobacteria</taxon>
        <taxon>Hyphomicrobiales</taxon>
        <taxon>Boseaceae</taxon>
        <taxon>Bosea</taxon>
    </lineage>
</organism>
<protein>
    <submittedName>
        <fullName evidence="2">YcxB family protein</fullName>
    </submittedName>
</protein>
<accession>A0ABW0HCS8</accession>
<keyword evidence="1" id="KW-0472">Membrane</keyword>
<feature type="transmembrane region" description="Helical" evidence="1">
    <location>
        <begin position="77"/>
        <end position="97"/>
    </location>
</feature>
<dbReference type="EMBL" id="JBHSLV010000031">
    <property type="protein sequence ID" value="MFC5394422.1"/>
    <property type="molecule type" value="Genomic_DNA"/>
</dbReference>
<evidence type="ECO:0000313" key="2">
    <source>
        <dbReference type="EMBL" id="MFC5394422.1"/>
    </source>
</evidence>
<dbReference type="Proteomes" id="UP001596104">
    <property type="component" value="Unassembled WGS sequence"/>
</dbReference>
<feature type="transmembrane region" description="Helical" evidence="1">
    <location>
        <begin position="50"/>
        <end position="71"/>
    </location>
</feature>